<keyword evidence="4 6" id="KW-1133">Transmembrane helix</keyword>
<keyword evidence="5 6" id="KW-0472">Membrane</keyword>
<feature type="transmembrane region" description="Helical" evidence="6">
    <location>
        <begin position="119"/>
        <end position="142"/>
    </location>
</feature>
<evidence type="ECO:0000256" key="4">
    <source>
        <dbReference type="ARBA" id="ARBA00022989"/>
    </source>
</evidence>
<keyword evidence="3 6" id="KW-0812">Transmembrane</keyword>
<evidence type="ECO:0000256" key="3">
    <source>
        <dbReference type="ARBA" id="ARBA00022692"/>
    </source>
</evidence>
<dbReference type="Pfam" id="PF02683">
    <property type="entry name" value="DsbD_TM"/>
    <property type="match status" value="1"/>
</dbReference>
<protein>
    <submittedName>
        <fullName evidence="9">Cytochrome c biogenesis protein CcdA</fullName>
    </submittedName>
</protein>
<dbReference type="GO" id="GO:0017004">
    <property type="term" value="P:cytochrome complex assembly"/>
    <property type="evidence" value="ECO:0007669"/>
    <property type="project" value="InterPro"/>
</dbReference>
<evidence type="ECO:0000256" key="1">
    <source>
        <dbReference type="ARBA" id="ARBA00004141"/>
    </source>
</evidence>
<gene>
    <name evidence="9" type="ORF">EDD26_0492</name>
</gene>
<evidence type="ECO:0000313" key="9">
    <source>
        <dbReference type="EMBL" id="ROR65130.1"/>
    </source>
</evidence>
<feature type="transmembrane region" description="Helical" evidence="6">
    <location>
        <begin position="84"/>
        <end position="113"/>
    </location>
</feature>
<feature type="transmembrane region" description="Helical" evidence="6">
    <location>
        <begin position="232"/>
        <end position="253"/>
    </location>
</feature>
<feature type="transmembrane region" description="Helical" evidence="6">
    <location>
        <begin position="191"/>
        <end position="220"/>
    </location>
</feature>
<keyword evidence="10" id="KW-1185">Reference proteome</keyword>
<dbReference type="PANTHER" id="PTHR31272">
    <property type="entry name" value="CYTOCHROME C-TYPE BIOGENESIS PROTEIN HI_1454-RELATED"/>
    <property type="match status" value="1"/>
</dbReference>
<evidence type="ECO:0000256" key="5">
    <source>
        <dbReference type="ARBA" id="ARBA00023136"/>
    </source>
</evidence>
<organism evidence="9 10">
    <name type="scientific">Agrococcus jenensis</name>
    <dbReference type="NCBI Taxonomy" id="46353"/>
    <lineage>
        <taxon>Bacteria</taxon>
        <taxon>Bacillati</taxon>
        <taxon>Actinomycetota</taxon>
        <taxon>Actinomycetes</taxon>
        <taxon>Micrococcales</taxon>
        <taxon>Microbacteriaceae</taxon>
        <taxon>Agrococcus</taxon>
    </lineage>
</organism>
<evidence type="ECO:0000256" key="2">
    <source>
        <dbReference type="ARBA" id="ARBA00006143"/>
    </source>
</evidence>
<evidence type="ECO:0000259" key="8">
    <source>
        <dbReference type="Pfam" id="PF02683"/>
    </source>
</evidence>
<comment type="similarity">
    <text evidence="2">Belongs to the DsbD family.</text>
</comment>
<feature type="signal peptide" evidence="7">
    <location>
        <begin position="1"/>
        <end position="21"/>
    </location>
</feature>
<keyword evidence="7" id="KW-0732">Signal</keyword>
<reference evidence="9 10" key="1">
    <citation type="submission" date="2018-11" db="EMBL/GenBank/DDBJ databases">
        <title>Sequencing the genomes of 1000 actinobacteria strains.</title>
        <authorList>
            <person name="Klenk H.-P."/>
        </authorList>
    </citation>
    <scope>NUCLEOTIDE SEQUENCE [LARGE SCALE GENOMIC DNA]</scope>
    <source>
        <strain evidence="9 10">DSM 9580</strain>
    </source>
</reference>
<proteinExistence type="inferred from homology"/>
<dbReference type="EMBL" id="RKHJ01000001">
    <property type="protein sequence ID" value="ROR65130.1"/>
    <property type="molecule type" value="Genomic_DNA"/>
</dbReference>
<dbReference type="InterPro" id="IPR003834">
    <property type="entry name" value="Cyt_c_assmbl_TM_dom"/>
</dbReference>
<feature type="chain" id="PRO_5018201835" evidence="7">
    <location>
        <begin position="22"/>
        <end position="271"/>
    </location>
</feature>
<evidence type="ECO:0000256" key="7">
    <source>
        <dbReference type="SAM" id="SignalP"/>
    </source>
</evidence>
<name>A0A3N2AQ34_9MICO</name>
<feature type="domain" description="Cytochrome C biogenesis protein transmembrane" evidence="8">
    <location>
        <begin position="41"/>
        <end position="249"/>
    </location>
</feature>
<dbReference type="InterPro" id="IPR051790">
    <property type="entry name" value="Cytochrome_c-biogenesis_DsbD"/>
</dbReference>
<evidence type="ECO:0000256" key="6">
    <source>
        <dbReference type="SAM" id="Phobius"/>
    </source>
</evidence>
<feature type="transmembrane region" description="Helical" evidence="6">
    <location>
        <begin position="45"/>
        <end position="72"/>
    </location>
</feature>
<dbReference type="Proteomes" id="UP000275456">
    <property type="component" value="Unassembled WGS sequence"/>
</dbReference>
<accession>A0A3N2AQ34</accession>
<sequence>MSAALALVAPAAAMAPAVAGAAAIDAAAFDPAGAVLSGQLLVSLPIALLAGLVSFASPCILPLVPGYLGLVGSLVGERGGRGRLVAGVALFIAGFTLVFVLGTAIVGGVSSFLLQYSDLIVRILGVVLILLGLVFVGQFSFLQRIWKPQQVKAGGMWAAPLVGVVFALGWTPCSGPTLAAISALTVTTGSAWQGAILGLAYALGLGVPFLLIALGLGWAGGAVAWLRRHIRLVNVLGGAMLIAVGVLMVTGAWNAIMQSLQGWIASVVTII</sequence>
<evidence type="ECO:0000313" key="10">
    <source>
        <dbReference type="Proteomes" id="UP000275456"/>
    </source>
</evidence>
<dbReference type="GO" id="GO:0016020">
    <property type="term" value="C:membrane"/>
    <property type="evidence" value="ECO:0007669"/>
    <property type="project" value="UniProtKB-SubCell"/>
</dbReference>
<dbReference type="PANTHER" id="PTHR31272:SF4">
    <property type="entry name" value="CYTOCHROME C-TYPE BIOGENESIS PROTEIN HI_1454-RELATED"/>
    <property type="match status" value="1"/>
</dbReference>
<dbReference type="AlphaFoldDB" id="A0A3N2AQ34"/>
<comment type="subcellular location">
    <subcellularLocation>
        <location evidence="1">Membrane</location>
        <topology evidence="1">Multi-pass membrane protein</topology>
    </subcellularLocation>
</comment>
<comment type="caution">
    <text evidence="9">The sequence shown here is derived from an EMBL/GenBank/DDBJ whole genome shotgun (WGS) entry which is preliminary data.</text>
</comment>